<dbReference type="GO" id="GO:0005634">
    <property type="term" value="C:nucleus"/>
    <property type="evidence" value="ECO:0007669"/>
    <property type="project" value="UniProtKB-SubCell"/>
</dbReference>
<dbReference type="InterPro" id="IPR003657">
    <property type="entry name" value="WRKY_dom"/>
</dbReference>
<evidence type="ECO:0000256" key="4">
    <source>
        <dbReference type="ARBA" id="ARBA00023163"/>
    </source>
</evidence>
<dbReference type="Proteomes" id="UP000634136">
    <property type="component" value="Unassembled WGS sequence"/>
</dbReference>
<accession>A0A834W4C1</accession>
<keyword evidence="3" id="KW-0238">DNA-binding</keyword>
<evidence type="ECO:0000313" key="9">
    <source>
        <dbReference type="Proteomes" id="UP000634136"/>
    </source>
</evidence>
<evidence type="ECO:0000256" key="2">
    <source>
        <dbReference type="ARBA" id="ARBA00023015"/>
    </source>
</evidence>
<name>A0A834W4C1_9FABA</name>
<dbReference type="PANTHER" id="PTHR31429:SF97">
    <property type="entry name" value="WRKY TRANSCRIPTION FACTOR 36-RELATED"/>
    <property type="match status" value="1"/>
</dbReference>
<dbReference type="AlphaFoldDB" id="A0A834W4C1"/>
<dbReference type="EMBL" id="JAAIUW010000011">
    <property type="protein sequence ID" value="KAF7809165.1"/>
    <property type="molecule type" value="Genomic_DNA"/>
</dbReference>
<evidence type="ECO:0000259" key="7">
    <source>
        <dbReference type="PROSITE" id="PS50811"/>
    </source>
</evidence>
<reference evidence="8" key="1">
    <citation type="submission" date="2020-09" db="EMBL/GenBank/DDBJ databases">
        <title>Genome-Enabled Discovery of Anthraquinone Biosynthesis in Senna tora.</title>
        <authorList>
            <person name="Kang S.-H."/>
            <person name="Pandey R.P."/>
            <person name="Lee C.-M."/>
            <person name="Sim J.-S."/>
            <person name="Jeong J.-T."/>
            <person name="Choi B.-S."/>
            <person name="Jung M."/>
            <person name="Ginzburg D."/>
            <person name="Zhao K."/>
            <person name="Won S.Y."/>
            <person name="Oh T.-J."/>
            <person name="Yu Y."/>
            <person name="Kim N.-H."/>
            <person name="Lee O.R."/>
            <person name="Lee T.-H."/>
            <person name="Bashyal P."/>
            <person name="Kim T.-S."/>
            <person name="Lee W.-H."/>
            <person name="Kawkins C."/>
            <person name="Kim C.-K."/>
            <person name="Kim J.S."/>
            <person name="Ahn B.O."/>
            <person name="Rhee S.Y."/>
            <person name="Sohng J.K."/>
        </authorList>
    </citation>
    <scope>NUCLEOTIDE SEQUENCE</scope>
    <source>
        <tissue evidence="8">Leaf</tissue>
    </source>
</reference>
<evidence type="ECO:0000313" key="8">
    <source>
        <dbReference type="EMBL" id="KAF7809165.1"/>
    </source>
</evidence>
<keyword evidence="2" id="KW-0805">Transcription regulation</keyword>
<keyword evidence="5" id="KW-0539">Nucleus</keyword>
<protein>
    <submittedName>
        <fullName evidence="8">Putative WRKY transcription factor 72</fullName>
    </submittedName>
</protein>
<keyword evidence="9" id="KW-1185">Reference proteome</keyword>
<dbReference type="OrthoDB" id="1686353at2759"/>
<evidence type="ECO:0000256" key="5">
    <source>
        <dbReference type="ARBA" id="ARBA00023242"/>
    </source>
</evidence>
<evidence type="ECO:0000256" key="6">
    <source>
        <dbReference type="SAM" id="MobiDB-lite"/>
    </source>
</evidence>
<dbReference type="InterPro" id="IPR044810">
    <property type="entry name" value="WRKY_plant"/>
</dbReference>
<evidence type="ECO:0000256" key="1">
    <source>
        <dbReference type="ARBA" id="ARBA00004123"/>
    </source>
</evidence>
<organism evidence="8 9">
    <name type="scientific">Senna tora</name>
    <dbReference type="NCBI Taxonomy" id="362788"/>
    <lineage>
        <taxon>Eukaryota</taxon>
        <taxon>Viridiplantae</taxon>
        <taxon>Streptophyta</taxon>
        <taxon>Embryophyta</taxon>
        <taxon>Tracheophyta</taxon>
        <taxon>Spermatophyta</taxon>
        <taxon>Magnoliopsida</taxon>
        <taxon>eudicotyledons</taxon>
        <taxon>Gunneridae</taxon>
        <taxon>Pentapetalae</taxon>
        <taxon>rosids</taxon>
        <taxon>fabids</taxon>
        <taxon>Fabales</taxon>
        <taxon>Fabaceae</taxon>
        <taxon>Caesalpinioideae</taxon>
        <taxon>Cassia clade</taxon>
        <taxon>Senna</taxon>
    </lineage>
</organism>
<dbReference type="GO" id="GO:0003700">
    <property type="term" value="F:DNA-binding transcription factor activity"/>
    <property type="evidence" value="ECO:0007669"/>
    <property type="project" value="InterPro"/>
</dbReference>
<dbReference type="PANTHER" id="PTHR31429">
    <property type="entry name" value="WRKY TRANSCRIPTION FACTOR 36-RELATED"/>
    <property type="match status" value="1"/>
</dbReference>
<proteinExistence type="predicted"/>
<dbReference type="InterPro" id="IPR036576">
    <property type="entry name" value="WRKY_dom_sf"/>
</dbReference>
<dbReference type="GO" id="GO:0043565">
    <property type="term" value="F:sequence-specific DNA binding"/>
    <property type="evidence" value="ECO:0007669"/>
    <property type="project" value="InterPro"/>
</dbReference>
<feature type="region of interest" description="Disordered" evidence="6">
    <location>
        <begin position="238"/>
        <end position="277"/>
    </location>
</feature>
<dbReference type="Gene3D" id="2.20.25.80">
    <property type="entry name" value="WRKY domain"/>
    <property type="match status" value="1"/>
</dbReference>
<feature type="compositionally biased region" description="Polar residues" evidence="6">
    <location>
        <begin position="250"/>
        <end position="277"/>
    </location>
</feature>
<comment type="subcellular location">
    <subcellularLocation>
        <location evidence="1">Nucleus</location>
    </subcellularLocation>
</comment>
<sequence length="277" mass="30641">MHNFFDILQEDQAMEKARHEEINIIEENELVITSLSLGINNYRDDEKKKKKKKLIGNNYSNGREELLDHNIEGLELGLDMIRFDPSSSGSGSANSAETTNINPSPEIKVEEAEDNNIIIEAFPQAQLMKKARVSIRARCDTQTVQRCAEDMSILMTTYEGSHNHPLPFSAAPMVSTTSAAASLLHSPSSTTTPNHLHHHALNFSHYSSHIPSVPLFQPYFTFPNSSLYSTSNNSHPTITLDLTTPPPPNSSAHIGNLDSSNSFPLIHSTSGTYTDPQ</sequence>
<comment type="caution">
    <text evidence="8">The sequence shown here is derived from an EMBL/GenBank/DDBJ whole genome shotgun (WGS) entry which is preliminary data.</text>
</comment>
<gene>
    <name evidence="8" type="ORF">G2W53_035908</name>
</gene>
<dbReference type="PROSITE" id="PS50811">
    <property type="entry name" value="WRKY"/>
    <property type="match status" value="1"/>
</dbReference>
<keyword evidence="4" id="KW-0804">Transcription</keyword>
<evidence type="ECO:0000256" key="3">
    <source>
        <dbReference type="ARBA" id="ARBA00023125"/>
    </source>
</evidence>
<feature type="domain" description="WRKY" evidence="7">
    <location>
        <begin position="118"/>
        <end position="167"/>
    </location>
</feature>